<dbReference type="PANTHER" id="PTHR34301">
    <property type="entry name" value="DNA-BINDING PROTEIN-RELATED"/>
    <property type="match status" value="1"/>
</dbReference>
<dbReference type="SUPFAM" id="SSF46785">
    <property type="entry name" value="Winged helix' DNA-binding domain"/>
    <property type="match status" value="1"/>
</dbReference>
<feature type="domain" description="ATPase" evidence="1">
    <location>
        <begin position="17"/>
        <end position="243"/>
    </location>
</feature>
<dbReference type="Proteomes" id="UP000011281">
    <property type="component" value="Chromosome"/>
</dbReference>
<dbReference type="RefSeq" id="WP_015385548.1">
    <property type="nucleotide sequence ID" value="NC_020246.1"/>
</dbReference>
<dbReference type="InterPro" id="IPR011579">
    <property type="entry name" value="ATPase_dom"/>
</dbReference>
<dbReference type="Gene3D" id="1.10.10.10">
    <property type="entry name" value="Winged helix-like DNA-binding domain superfamily/Winged helix DNA-binding domain"/>
    <property type="match status" value="1"/>
</dbReference>
<dbReference type="GO" id="GO:0005524">
    <property type="term" value="F:ATP binding"/>
    <property type="evidence" value="ECO:0007669"/>
    <property type="project" value="InterPro"/>
</dbReference>
<evidence type="ECO:0000313" key="3">
    <source>
        <dbReference type="Proteomes" id="UP000011281"/>
    </source>
</evidence>
<protein>
    <recommendedName>
        <fullName evidence="1">ATPase domain-containing protein</fullName>
    </recommendedName>
</protein>
<dbReference type="Gene3D" id="1.10.8.60">
    <property type="match status" value="1"/>
</dbReference>
<dbReference type="InterPro" id="IPR036388">
    <property type="entry name" value="WH-like_DNA-bd_sf"/>
</dbReference>
<sequence length="355" mass="40713">MEKLLFDERPKKTRDELFDREKEIEEIKNNINRPLLAISGIRRIGKTSTLLVALNELKTDYVLIDCRRLKENYGRQDLYSIFSASFSSIIDKVRDILSGVRGVSIVGNSIEFKWKGRQSLSLADLFDHLNKKRLIIAIDEAQKLRGPLSTEIKDAIAHAYDYDENLTFIFTGSEIGLLYDFLGVEDKNSPLYGRYYYSVTLERFSREMSKEFLTKGFQEVGLRANNSVVDKLVDLFDGIPGWLTFGANRFLEGGKIDDIMEIAISVALDELEKLIDTKRRVSEISARRYKYALKCLGSGMNTWSKLLDCIQRSEGTTISSSVLDNILLSLEKTSIIKDYEFLDPIYREASKRMRV</sequence>
<dbReference type="Gene3D" id="3.40.50.300">
    <property type="entry name" value="P-loop containing nucleotide triphosphate hydrolases"/>
    <property type="match status" value="1"/>
</dbReference>
<reference evidence="2 3" key="1">
    <citation type="journal article" date="2012" name="ISME J.">
        <title>Genomic evidence of rapid, global-scale gene flow in a Sulfolobus species.</title>
        <authorList>
            <person name="Mao D."/>
            <person name="Grogan D."/>
        </authorList>
    </citation>
    <scope>NUCLEOTIDE SEQUENCE [LARGE SCALE GENOMIC DNA]</scope>
    <source>
        <strain evidence="2 3">N8</strain>
    </source>
</reference>
<accession>M1IQF8</accession>
<dbReference type="PATRIC" id="fig|1028566.6.peg.1033"/>
<gene>
    <name evidence="2" type="ORF">SacN8_05255</name>
</gene>
<dbReference type="PANTHER" id="PTHR34301:SF8">
    <property type="entry name" value="ATPASE DOMAIN-CONTAINING PROTEIN"/>
    <property type="match status" value="1"/>
</dbReference>
<evidence type="ECO:0000259" key="1">
    <source>
        <dbReference type="Pfam" id="PF01637"/>
    </source>
</evidence>
<dbReference type="EMBL" id="CP002817">
    <property type="protein sequence ID" value="AGE71022.1"/>
    <property type="molecule type" value="Genomic_DNA"/>
</dbReference>
<dbReference type="GeneID" id="14551591"/>
<organism evidence="3">
    <name type="scientific">Sulfolobus acidocaldarius N8</name>
    <dbReference type="NCBI Taxonomy" id="1028566"/>
    <lineage>
        <taxon>Archaea</taxon>
        <taxon>Thermoproteota</taxon>
        <taxon>Thermoprotei</taxon>
        <taxon>Sulfolobales</taxon>
        <taxon>Sulfolobaceae</taxon>
        <taxon>Sulfolobus</taxon>
    </lineage>
</organism>
<dbReference type="AlphaFoldDB" id="M1IQF8"/>
<dbReference type="InterPro" id="IPR036390">
    <property type="entry name" value="WH_DNA-bd_sf"/>
</dbReference>
<name>M1IQF8_9CREN</name>
<proteinExistence type="predicted"/>
<dbReference type="HOGENOM" id="CLU_061108_0_0_2"/>
<dbReference type="InterPro" id="IPR027417">
    <property type="entry name" value="P-loop_NTPase"/>
</dbReference>
<dbReference type="Pfam" id="PF01637">
    <property type="entry name" value="ATPase_2"/>
    <property type="match status" value="1"/>
</dbReference>
<evidence type="ECO:0000313" key="2">
    <source>
        <dbReference type="EMBL" id="AGE71022.1"/>
    </source>
</evidence>
<dbReference type="KEGG" id="sacn:SacN8_05255"/>
<dbReference type="SUPFAM" id="SSF52540">
    <property type="entry name" value="P-loop containing nucleoside triphosphate hydrolases"/>
    <property type="match status" value="1"/>
</dbReference>